<gene>
    <name evidence="10" type="ORF">CLV67_103465</name>
</gene>
<evidence type="ECO:0000256" key="1">
    <source>
        <dbReference type="ARBA" id="ARBA00004651"/>
    </source>
</evidence>
<dbReference type="Proteomes" id="UP000239415">
    <property type="component" value="Unassembled WGS sequence"/>
</dbReference>
<proteinExistence type="inferred from homology"/>
<comment type="similarity">
    <text evidence="2">Belongs to the AzlC family.</text>
</comment>
<evidence type="ECO:0000256" key="6">
    <source>
        <dbReference type="ARBA" id="ARBA00022989"/>
    </source>
</evidence>
<keyword evidence="7 9" id="KW-0472">Membrane</keyword>
<keyword evidence="11" id="KW-1185">Reference proteome</keyword>
<dbReference type="PANTHER" id="PTHR34979">
    <property type="entry name" value="INNER MEMBRANE PROTEIN YGAZ"/>
    <property type="match status" value="1"/>
</dbReference>
<dbReference type="InterPro" id="IPR011606">
    <property type="entry name" value="Brnchd-chn_aa_trnsp_permease"/>
</dbReference>
<dbReference type="Pfam" id="PF03591">
    <property type="entry name" value="AzlC"/>
    <property type="match status" value="1"/>
</dbReference>
<dbReference type="RefSeq" id="WP_239166270.1">
    <property type="nucleotide sequence ID" value="NZ_BOMO01000043.1"/>
</dbReference>
<feature type="transmembrane region" description="Helical" evidence="9">
    <location>
        <begin position="14"/>
        <end position="36"/>
    </location>
</feature>
<dbReference type="GO" id="GO:0005886">
    <property type="term" value="C:plasma membrane"/>
    <property type="evidence" value="ECO:0007669"/>
    <property type="project" value="UniProtKB-SubCell"/>
</dbReference>
<accession>A0A2T0KK68</accession>
<protein>
    <submittedName>
        <fullName evidence="10">4-azaleucine resistance transporter AzlC</fullName>
    </submittedName>
</protein>
<evidence type="ECO:0000256" key="3">
    <source>
        <dbReference type="ARBA" id="ARBA00022448"/>
    </source>
</evidence>
<dbReference type="EMBL" id="PVMZ01000003">
    <property type="protein sequence ID" value="PRX23716.1"/>
    <property type="molecule type" value="Genomic_DNA"/>
</dbReference>
<feature type="compositionally biased region" description="Pro residues" evidence="8">
    <location>
        <begin position="224"/>
        <end position="233"/>
    </location>
</feature>
<evidence type="ECO:0000256" key="8">
    <source>
        <dbReference type="SAM" id="MobiDB-lite"/>
    </source>
</evidence>
<evidence type="ECO:0000256" key="7">
    <source>
        <dbReference type="ARBA" id="ARBA00023136"/>
    </source>
</evidence>
<sequence length="344" mass="33633">MGTLYRTRAQLRDIGALAAATLAVGASFGAITIAYGLPAWVPVMMSVLVFAGGAQFLAVGLLAAGNPIAAVLAGLLLNARHLPFGLAVADTIGPRWRDRLIGSHIMTDETVAFALAESDPAARRKIYWTVGATLFVTWNTGVILGVLLGGATGDPNALGLDAAFPAGLIALILPSLRDRETRLAALTGAAVAVLLTPILPAGLPVMCALLGLAVLFRPGRRRNAPPPPAPGPAAPELAAREPAASGTAASGTAGPGAAGPGTAGPGTAASEAAASEAAASEAVVPGTAASEAAASGTAAPGTAASGTAASGTAASEPVAPPAAAADRPVHLAERGGCVSEGKRR</sequence>
<feature type="transmembrane region" description="Helical" evidence="9">
    <location>
        <begin position="56"/>
        <end position="77"/>
    </location>
</feature>
<dbReference type="GO" id="GO:1903785">
    <property type="term" value="P:L-valine transmembrane transport"/>
    <property type="evidence" value="ECO:0007669"/>
    <property type="project" value="TreeGrafter"/>
</dbReference>
<dbReference type="AlphaFoldDB" id="A0A2T0KK68"/>
<keyword evidence="4" id="KW-1003">Cell membrane</keyword>
<dbReference type="PANTHER" id="PTHR34979:SF1">
    <property type="entry name" value="INNER MEMBRANE PROTEIN YGAZ"/>
    <property type="match status" value="1"/>
</dbReference>
<feature type="region of interest" description="Disordered" evidence="8">
    <location>
        <begin position="223"/>
        <end position="344"/>
    </location>
</feature>
<feature type="compositionally biased region" description="Low complexity" evidence="8">
    <location>
        <begin position="265"/>
        <end position="325"/>
    </location>
</feature>
<keyword evidence="6 9" id="KW-1133">Transmembrane helix</keyword>
<keyword evidence="5 9" id="KW-0812">Transmembrane</keyword>
<organism evidence="10 11">
    <name type="scientific">Actinoplanes italicus</name>
    <dbReference type="NCBI Taxonomy" id="113567"/>
    <lineage>
        <taxon>Bacteria</taxon>
        <taxon>Bacillati</taxon>
        <taxon>Actinomycetota</taxon>
        <taxon>Actinomycetes</taxon>
        <taxon>Micromonosporales</taxon>
        <taxon>Micromonosporaceae</taxon>
        <taxon>Actinoplanes</taxon>
    </lineage>
</organism>
<evidence type="ECO:0000256" key="4">
    <source>
        <dbReference type="ARBA" id="ARBA00022475"/>
    </source>
</evidence>
<feature type="transmembrane region" description="Helical" evidence="9">
    <location>
        <begin position="183"/>
        <end position="216"/>
    </location>
</feature>
<feature type="transmembrane region" description="Helical" evidence="9">
    <location>
        <begin position="157"/>
        <end position="176"/>
    </location>
</feature>
<feature type="transmembrane region" description="Helical" evidence="9">
    <location>
        <begin position="126"/>
        <end position="151"/>
    </location>
</feature>
<name>A0A2T0KK68_9ACTN</name>
<comment type="caution">
    <text evidence="10">The sequence shown here is derived from an EMBL/GenBank/DDBJ whole genome shotgun (WGS) entry which is preliminary data.</text>
</comment>
<evidence type="ECO:0000256" key="9">
    <source>
        <dbReference type="SAM" id="Phobius"/>
    </source>
</evidence>
<feature type="compositionally biased region" description="Gly residues" evidence="8">
    <location>
        <begin position="253"/>
        <end position="264"/>
    </location>
</feature>
<evidence type="ECO:0000313" key="10">
    <source>
        <dbReference type="EMBL" id="PRX23716.1"/>
    </source>
</evidence>
<feature type="compositionally biased region" description="Low complexity" evidence="8">
    <location>
        <begin position="234"/>
        <end position="252"/>
    </location>
</feature>
<comment type="subcellular location">
    <subcellularLocation>
        <location evidence="1">Cell membrane</location>
        <topology evidence="1">Multi-pass membrane protein</topology>
    </subcellularLocation>
</comment>
<evidence type="ECO:0000256" key="5">
    <source>
        <dbReference type="ARBA" id="ARBA00022692"/>
    </source>
</evidence>
<evidence type="ECO:0000256" key="2">
    <source>
        <dbReference type="ARBA" id="ARBA00010735"/>
    </source>
</evidence>
<keyword evidence="3" id="KW-0813">Transport</keyword>
<evidence type="ECO:0000313" key="11">
    <source>
        <dbReference type="Proteomes" id="UP000239415"/>
    </source>
</evidence>
<reference evidence="10 11" key="1">
    <citation type="submission" date="2018-03" db="EMBL/GenBank/DDBJ databases">
        <title>Genomic Encyclopedia of Archaeal and Bacterial Type Strains, Phase II (KMG-II): from individual species to whole genera.</title>
        <authorList>
            <person name="Goeker M."/>
        </authorList>
    </citation>
    <scope>NUCLEOTIDE SEQUENCE [LARGE SCALE GENOMIC DNA]</scope>
    <source>
        <strain evidence="10 11">DSM 43146</strain>
    </source>
</reference>